<dbReference type="Proteomes" id="UP001596022">
    <property type="component" value="Unassembled WGS sequence"/>
</dbReference>
<keyword evidence="3" id="KW-1185">Reference proteome</keyword>
<dbReference type="EMBL" id="JBHSFW010000011">
    <property type="protein sequence ID" value="MFC4619674.1"/>
    <property type="molecule type" value="Genomic_DNA"/>
</dbReference>
<accession>A0ABV9GQ17</accession>
<name>A0ABV9GQ17_9BACL</name>
<sequence>MTREFGKSVLLALLVLLSLVLTWFIWTYQGDYESIDPNQSQDIPKIDMSYDLSEVIVPYLLIHKSPNAFNGSMQQSLVDNAIYKELLKAKWTIDVGTNNPPKQNGDSYELLFSAPVTMDTINELFNFTQTKTRSHVDLLIDRLELYQDTSMNHSVLVFKDGDGDPRFYATSGNLAFKKVKSWVEKANLMPYYRVNFNNKRAYLPAQRQKIDGYVYSYQTVSMDRFKPIFFNDPDKVSYDKKKQVYSNESSLLESYNDILKYVNLSATSSDKAMPSDPIIQSYNFIESHQGWTDDYMYFGLDKNLVNGENGKADSTVTFRLSEGGLPVFNTNLGDKATITMTWMNGQTSPQKVTRTLLNVADSSYQSNPEDVPSAKEIVESLKAVNTPINRIENLVIGYRMELDTGQHVVKYHPEWFLKKNGQWWSVSDYIKNANRNPVIDKEEAAS</sequence>
<organism evidence="2 3">
    <name type="scientific">Camelliibacillus cellulosilyticus</name>
    <dbReference type="NCBI Taxonomy" id="2174486"/>
    <lineage>
        <taxon>Bacteria</taxon>
        <taxon>Bacillati</taxon>
        <taxon>Bacillota</taxon>
        <taxon>Bacilli</taxon>
        <taxon>Bacillales</taxon>
        <taxon>Sporolactobacillaceae</taxon>
        <taxon>Camelliibacillus</taxon>
    </lineage>
</organism>
<evidence type="ECO:0000259" key="1">
    <source>
        <dbReference type="Pfam" id="PF07435"/>
    </source>
</evidence>
<reference evidence="3" key="1">
    <citation type="journal article" date="2019" name="Int. J. Syst. Evol. Microbiol.">
        <title>The Global Catalogue of Microorganisms (GCM) 10K type strain sequencing project: providing services to taxonomists for standard genome sequencing and annotation.</title>
        <authorList>
            <consortium name="The Broad Institute Genomics Platform"/>
            <consortium name="The Broad Institute Genome Sequencing Center for Infectious Disease"/>
            <person name="Wu L."/>
            <person name="Ma J."/>
        </authorList>
    </citation>
    <scope>NUCLEOTIDE SEQUENCE [LARGE SCALE GENOMIC DNA]</scope>
    <source>
        <strain evidence="3">CGMCC 1.16306</strain>
    </source>
</reference>
<dbReference type="Gene3D" id="3.10.450.310">
    <property type="match status" value="1"/>
</dbReference>
<comment type="caution">
    <text evidence="2">The sequence shown here is derived from an EMBL/GenBank/DDBJ whole genome shotgun (WGS) entry which is preliminary data.</text>
</comment>
<dbReference type="InterPro" id="IPR042274">
    <property type="entry name" value="YycH/YycI_2"/>
</dbReference>
<dbReference type="RefSeq" id="WP_376846769.1">
    <property type="nucleotide sequence ID" value="NZ_JBHSFW010000011.1"/>
</dbReference>
<dbReference type="Gene3D" id="3.30.310.160">
    <property type="entry name" value="YycH protein, domain 2"/>
    <property type="match status" value="1"/>
</dbReference>
<gene>
    <name evidence="2" type="ORF">ACFO4N_13210</name>
</gene>
<evidence type="ECO:0000313" key="2">
    <source>
        <dbReference type="EMBL" id="MFC4619674.1"/>
    </source>
</evidence>
<dbReference type="Pfam" id="PF07435">
    <property type="entry name" value="YycH"/>
    <property type="match status" value="1"/>
</dbReference>
<feature type="domain" description="Regulatory protein YycH" evidence="1">
    <location>
        <begin position="7"/>
        <end position="431"/>
    </location>
</feature>
<protein>
    <submittedName>
        <fullName evidence="2">YycH family regulatory protein</fullName>
    </submittedName>
</protein>
<proteinExistence type="predicted"/>
<dbReference type="InterPro" id="IPR009996">
    <property type="entry name" value="YycH"/>
</dbReference>
<evidence type="ECO:0000313" key="3">
    <source>
        <dbReference type="Proteomes" id="UP001596022"/>
    </source>
</evidence>